<dbReference type="EMBL" id="CP002869">
    <property type="protein sequence ID" value="AEI43552.1"/>
    <property type="molecule type" value="Genomic_DNA"/>
</dbReference>
<protein>
    <submittedName>
        <fullName evidence="1">Uncharacterized protein</fullName>
    </submittedName>
</protein>
<dbReference type="KEGG" id="pms:KNP414_05027"/>
<accession>F8F6N6</accession>
<gene>
    <name evidence="1" type="ordered locus">KNP414_05027</name>
</gene>
<name>F8F6N6_PAEMK</name>
<dbReference type="HOGENOM" id="CLU_3293492_0_0_9"/>
<reference evidence="1 2" key="2">
    <citation type="journal article" date="2013" name="Genome Announc.">
        <title>Genome Sequence of Growth-Improving Paenibacillus mucilaginosus Strain KNP414.</title>
        <authorList>
            <person name="Lu J.J."/>
            <person name="Wang J.F."/>
            <person name="Hu X.F."/>
        </authorList>
    </citation>
    <scope>NUCLEOTIDE SEQUENCE [LARGE SCALE GENOMIC DNA]</scope>
    <source>
        <strain evidence="1 2">KNP414</strain>
    </source>
</reference>
<sequence length="40" mass="4559">METNVPFIGLMSFFYVFGRWSIANVMQNSHTASLCVSFLL</sequence>
<proteinExistence type="predicted"/>
<evidence type="ECO:0000313" key="1">
    <source>
        <dbReference type="EMBL" id="AEI43552.1"/>
    </source>
</evidence>
<dbReference type="AlphaFoldDB" id="F8F6N6"/>
<reference evidence="2" key="1">
    <citation type="submission" date="2011-06" db="EMBL/GenBank/DDBJ databases">
        <title>Complete genome sequence of Paenibacillus mucilaginosus KNP414.</title>
        <authorList>
            <person name="Wang J."/>
            <person name="Hu S."/>
            <person name="Hu X."/>
            <person name="Zhang B."/>
            <person name="Dong D."/>
            <person name="Zhang S."/>
            <person name="Zhao K."/>
            <person name="Wu D."/>
        </authorList>
    </citation>
    <scope>NUCLEOTIDE SEQUENCE [LARGE SCALE GENOMIC DNA]</scope>
    <source>
        <strain evidence="2">KNP414</strain>
    </source>
</reference>
<evidence type="ECO:0000313" key="2">
    <source>
        <dbReference type="Proteomes" id="UP000006620"/>
    </source>
</evidence>
<dbReference type="Proteomes" id="UP000006620">
    <property type="component" value="Chromosome"/>
</dbReference>
<organism evidence="1 2">
    <name type="scientific">Paenibacillus mucilaginosus (strain KNP414)</name>
    <dbReference type="NCBI Taxonomy" id="1036673"/>
    <lineage>
        <taxon>Bacteria</taxon>
        <taxon>Bacillati</taxon>
        <taxon>Bacillota</taxon>
        <taxon>Bacilli</taxon>
        <taxon>Bacillales</taxon>
        <taxon>Paenibacillaceae</taxon>
        <taxon>Paenibacillus</taxon>
    </lineage>
</organism>